<evidence type="ECO:0008006" key="4">
    <source>
        <dbReference type="Google" id="ProtNLM"/>
    </source>
</evidence>
<dbReference type="EMBL" id="CM007386">
    <property type="protein sequence ID" value="ONK67130.1"/>
    <property type="molecule type" value="Genomic_DNA"/>
</dbReference>
<gene>
    <name evidence="2" type="ORF">A4U43_C06F16030</name>
</gene>
<evidence type="ECO:0000256" key="1">
    <source>
        <dbReference type="SAM" id="Coils"/>
    </source>
</evidence>
<accession>A0A5P1ESU2</accession>
<dbReference type="Proteomes" id="UP000243459">
    <property type="component" value="Chromosome 6"/>
</dbReference>
<protein>
    <recommendedName>
        <fullName evidence="4">RING-type E3 ubiquitin transferase</fullName>
    </recommendedName>
</protein>
<proteinExistence type="predicted"/>
<dbReference type="AlphaFoldDB" id="A0A5P1ESU2"/>
<organism evidence="2 3">
    <name type="scientific">Asparagus officinalis</name>
    <name type="common">Garden asparagus</name>
    <dbReference type="NCBI Taxonomy" id="4686"/>
    <lineage>
        <taxon>Eukaryota</taxon>
        <taxon>Viridiplantae</taxon>
        <taxon>Streptophyta</taxon>
        <taxon>Embryophyta</taxon>
        <taxon>Tracheophyta</taxon>
        <taxon>Spermatophyta</taxon>
        <taxon>Magnoliopsida</taxon>
        <taxon>Liliopsida</taxon>
        <taxon>Asparagales</taxon>
        <taxon>Asparagaceae</taxon>
        <taxon>Asparagoideae</taxon>
        <taxon>Asparagus</taxon>
    </lineage>
</organism>
<feature type="coiled-coil region" evidence="1">
    <location>
        <begin position="4"/>
        <end position="38"/>
    </location>
</feature>
<keyword evidence="1" id="KW-0175">Coiled coil</keyword>
<name>A0A5P1ESU2_ASPOF</name>
<dbReference type="Gramene" id="ONK67130">
    <property type="protein sequence ID" value="ONK67130"/>
    <property type="gene ID" value="A4U43_C06F16030"/>
</dbReference>
<reference evidence="3" key="1">
    <citation type="journal article" date="2017" name="Nat. Commun.">
        <title>The asparagus genome sheds light on the origin and evolution of a young Y chromosome.</title>
        <authorList>
            <person name="Harkess A."/>
            <person name="Zhou J."/>
            <person name="Xu C."/>
            <person name="Bowers J.E."/>
            <person name="Van der Hulst R."/>
            <person name="Ayyampalayam S."/>
            <person name="Mercati F."/>
            <person name="Riccardi P."/>
            <person name="McKain M.R."/>
            <person name="Kakrana A."/>
            <person name="Tang H."/>
            <person name="Ray J."/>
            <person name="Groenendijk J."/>
            <person name="Arikit S."/>
            <person name="Mathioni S.M."/>
            <person name="Nakano M."/>
            <person name="Shan H."/>
            <person name="Telgmann-Rauber A."/>
            <person name="Kanno A."/>
            <person name="Yue Z."/>
            <person name="Chen H."/>
            <person name="Li W."/>
            <person name="Chen Y."/>
            <person name="Xu X."/>
            <person name="Zhang Y."/>
            <person name="Luo S."/>
            <person name="Chen H."/>
            <person name="Gao J."/>
            <person name="Mao Z."/>
            <person name="Pires J.C."/>
            <person name="Luo M."/>
            <person name="Kudrna D."/>
            <person name="Wing R.A."/>
            <person name="Meyers B.C."/>
            <person name="Yi K."/>
            <person name="Kong H."/>
            <person name="Lavrijsen P."/>
            <person name="Sunseri F."/>
            <person name="Falavigna A."/>
            <person name="Ye Y."/>
            <person name="Leebens-Mack J.H."/>
            <person name="Chen G."/>
        </authorList>
    </citation>
    <scope>NUCLEOTIDE SEQUENCE [LARGE SCALE GENOMIC DNA]</scope>
    <source>
        <strain evidence="3">cv. DH0086</strain>
    </source>
</reference>
<sequence length="188" mass="21619">MGGAQCHEYQLPQAQEEVKSLKEDLDHAHHDMRLAKERLAYLKSEVWADKREKKDALDGAHITWTESKELWAKLNEELSRELLVKEDRFKYPSRVANNLDVLKTLEVQGKLRIVQENEEAVDEGEGKEAASKILVKALMTMSVLLPHLRGPTPLLVMLLARIHLRFMSRMLLLKGNVLLLLLFFVESL</sequence>
<evidence type="ECO:0000313" key="3">
    <source>
        <dbReference type="Proteomes" id="UP000243459"/>
    </source>
</evidence>
<keyword evidence="3" id="KW-1185">Reference proteome</keyword>
<evidence type="ECO:0000313" key="2">
    <source>
        <dbReference type="EMBL" id="ONK67130.1"/>
    </source>
</evidence>